<feature type="compositionally biased region" description="Basic and acidic residues" evidence="1">
    <location>
        <begin position="44"/>
        <end position="58"/>
    </location>
</feature>
<name>A0A392RKJ1_9FABA</name>
<protein>
    <submittedName>
        <fullName evidence="2">Uncharacterized protein</fullName>
    </submittedName>
</protein>
<keyword evidence="3" id="KW-1185">Reference proteome</keyword>
<evidence type="ECO:0000256" key="1">
    <source>
        <dbReference type="SAM" id="MobiDB-lite"/>
    </source>
</evidence>
<evidence type="ECO:0000313" key="2">
    <source>
        <dbReference type="EMBL" id="MCI36564.1"/>
    </source>
</evidence>
<organism evidence="2 3">
    <name type="scientific">Trifolium medium</name>
    <dbReference type="NCBI Taxonomy" id="97028"/>
    <lineage>
        <taxon>Eukaryota</taxon>
        <taxon>Viridiplantae</taxon>
        <taxon>Streptophyta</taxon>
        <taxon>Embryophyta</taxon>
        <taxon>Tracheophyta</taxon>
        <taxon>Spermatophyta</taxon>
        <taxon>Magnoliopsida</taxon>
        <taxon>eudicotyledons</taxon>
        <taxon>Gunneridae</taxon>
        <taxon>Pentapetalae</taxon>
        <taxon>rosids</taxon>
        <taxon>fabids</taxon>
        <taxon>Fabales</taxon>
        <taxon>Fabaceae</taxon>
        <taxon>Papilionoideae</taxon>
        <taxon>50 kb inversion clade</taxon>
        <taxon>NPAAA clade</taxon>
        <taxon>Hologalegina</taxon>
        <taxon>IRL clade</taxon>
        <taxon>Trifolieae</taxon>
        <taxon>Trifolium</taxon>
    </lineage>
</organism>
<proteinExistence type="predicted"/>
<dbReference type="AlphaFoldDB" id="A0A392RKJ1"/>
<dbReference type="EMBL" id="LXQA010234982">
    <property type="protein sequence ID" value="MCI36564.1"/>
    <property type="molecule type" value="Genomic_DNA"/>
</dbReference>
<feature type="region of interest" description="Disordered" evidence="1">
    <location>
        <begin position="44"/>
        <end position="63"/>
    </location>
</feature>
<evidence type="ECO:0000313" key="3">
    <source>
        <dbReference type="Proteomes" id="UP000265520"/>
    </source>
</evidence>
<dbReference type="Proteomes" id="UP000265520">
    <property type="component" value="Unassembled WGS sequence"/>
</dbReference>
<comment type="caution">
    <text evidence="2">The sequence shown here is derived from an EMBL/GenBank/DDBJ whole genome shotgun (WGS) entry which is preliminary data.</text>
</comment>
<accession>A0A392RKJ1</accession>
<reference evidence="2 3" key="1">
    <citation type="journal article" date="2018" name="Front. Plant Sci.">
        <title>Red Clover (Trifolium pratense) and Zigzag Clover (T. medium) - A Picture of Genomic Similarities and Differences.</title>
        <authorList>
            <person name="Dluhosova J."/>
            <person name="Istvanek J."/>
            <person name="Nedelnik J."/>
            <person name="Repkova J."/>
        </authorList>
    </citation>
    <scope>NUCLEOTIDE SEQUENCE [LARGE SCALE GENOMIC DNA]</scope>
    <source>
        <strain evidence="3">cv. 10/8</strain>
        <tissue evidence="2">Leaf</tissue>
    </source>
</reference>
<feature type="non-terminal residue" evidence="2">
    <location>
        <position position="105"/>
    </location>
</feature>
<sequence>MGDLMLRLNDEKVNFNIFEGMKNQKEMPQCFKVDAIENPVEIVKPNEDVKESPKKEAPKLSPPKLKALPPNWKYVFLGDGCKQPVIISSLLTPLEEEEFLKDLKK</sequence>